<comment type="caution">
    <text evidence="1">The sequence shown here is derived from an EMBL/GenBank/DDBJ whole genome shotgun (WGS) entry which is preliminary data.</text>
</comment>
<proteinExistence type="predicted"/>
<gene>
    <name evidence="1" type="ORF">P689_1228</name>
</gene>
<evidence type="ECO:0000313" key="2">
    <source>
        <dbReference type="Proteomes" id="UP000054529"/>
    </source>
</evidence>
<accession>A0A0C1V602</accession>
<dbReference type="HOGENOM" id="CLU_3267342_0_0_6"/>
<protein>
    <submittedName>
        <fullName evidence="1">Uncharacterized protein</fullName>
    </submittedName>
</protein>
<dbReference type="Proteomes" id="UP000054529">
    <property type="component" value="Unassembled WGS sequence"/>
</dbReference>
<dbReference type="AlphaFoldDB" id="A0A0C1V602"/>
<reference evidence="1 2" key="1">
    <citation type="journal article" date="2014" name="G3 (Bethesda)">
        <title>Genome sequence of Candidatus Riesia pediculischaeffi, endosymbiont of chimpanzee lice, and genomic comparison of recently acquired endosymbionts from human and chimpanzee lice.</title>
        <authorList>
            <person name="Boyd B.M."/>
            <person name="Allen J.M."/>
            <person name="de Crecy-Lagard V."/>
            <person name="Reed D.L."/>
        </authorList>
    </citation>
    <scope>NUCLEOTIDE SEQUENCE [LARGE SCALE GENOMIC DNA]</scope>
    <source>
        <strain evidence="1 2">PTSU</strain>
    </source>
</reference>
<dbReference type="EMBL" id="AWXV01000004">
    <property type="protein sequence ID" value="KIE63839.1"/>
    <property type="molecule type" value="Genomic_DNA"/>
</dbReference>
<sequence length="41" mass="4807">MIMKVIKKENLKSLMKKKRIKSKICTCKSIKSKGCFLIMVF</sequence>
<name>A0A0C1V602_9ENTR</name>
<organism evidence="1 2">
    <name type="scientific">Candidatus Riesia pediculischaeffi PTSU</name>
    <dbReference type="NCBI Taxonomy" id="1401651"/>
    <lineage>
        <taxon>Bacteria</taxon>
        <taxon>Pseudomonadati</taxon>
        <taxon>Pseudomonadota</taxon>
        <taxon>Gammaproteobacteria</taxon>
        <taxon>Enterobacterales</taxon>
        <taxon>Enterobacteriaceae</taxon>
        <taxon>Candidatus Riesia</taxon>
    </lineage>
</organism>
<evidence type="ECO:0000313" key="1">
    <source>
        <dbReference type="EMBL" id="KIE63839.1"/>
    </source>
</evidence>